<accession>A0A1Q2M4T8</accession>
<comment type="similarity">
    <text evidence="2">Belongs to the DUF177 domain family.</text>
</comment>
<comment type="function">
    <text evidence="1">Plays a role in synthesis, processing and/or stability of 23S rRNA.</text>
</comment>
<evidence type="ECO:0000256" key="4">
    <source>
        <dbReference type="ARBA" id="ARBA00022517"/>
    </source>
</evidence>
<dbReference type="Proteomes" id="UP000188219">
    <property type="component" value="Chromosome"/>
</dbReference>
<dbReference type="GO" id="GO:0042254">
    <property type="term" value="P:ribosome biogenesis"/>
    <property type="evidence" value="ECO:0007669"/>
    <property type="project" value="UniProtKB-KW"/>
</dbReference>
<feature type="region of interest" description="Disordered" evidence="6">
    <location>
        <begin position="152"/>
        <end position="181"/>
    </location>
</feature>
<dbReference type="EMBL" id="CP019650">
    <property type="protein sequence ID" value="AQQ67743.1"/>
    <property type="molecule type" value="Genomic_DNA"/>
</dbReference>
<dbReference type="eggNOG" id="COG1399">
    <property type="taxonomic scope" value="Bacteria"/>
</dbReference>
<dbReference type="KEGG" id="maga:Mag101_08895"/>
<keyword evidence="4" id="KW-0690">Ribosome biogenesis</keyword>
<evidence type="ECO:0000256" key="5">
    <source>
        <dbReference type="ARBA" id="ARBA00031841"/>
    </source>
</evidence>
<evidence type="ECO:0000256" key="6">
    <source>
        <dbReference type="SAM" id="MobiDB-lite"/>
    </source>
</evidence>
<evidence type="ECO:0000313" key="8">
    <source>
        <dbReference type="Proteomes" id="UP000188219"/>
    </source>
</evidence>
<evidence type="ECO:0000256" key="2">
    <source>
        <dbReference type="ARBA" id="ARBA00010740"/>
    </source>
</evidence>
<name>A0A1Q2M4T8_9GAMM</name>
<evidence type="ECO:0000313" key="7">
    <source>
        <dbReference type="EMBL" id="AQQ67743.1"/>
    </source>
</evidence>
<gene>
    <name evidence="7" type="ORF">Mag101_08895</name>
</gene>
<dbReference type="Pfam" id="PF02620">
    <property type="entry name" value="YceD"/>
    <property type="match status" value="1"/>
</dbReference>
<dbReference type="InterPro" id="IPR003772">
    <property type="entry name" value="YceD"/>
</dbReference>
<reference evidence="7" key="1">
    <citation type="submission" date="2017-02" db="EMBL/GenBank/DDBJ databases">
        <title>Genome of Microbulbifer agarilyticus GP101.</title>
        <authorList>
            <person name="Jung J."/>
            <person name="Bae S.S."/>
            <person name="Baek K."/>
        </authorList>
    </citation>
    <scope>NUCLEOTIDE SEQUENCE [LARGE SCALE GENOMIC DNA]</scope>
    <source>
        <strain evidence="7">GP101</strain>
    </source>
</reference>
<evidence type="ECO:0000256" key="3">
    <source>
        <dbReference type="ARBA" id="ARBA00015716"/>
    </source>
</evidence>
<protein>
    <recommendedName>
        <fullName evidence="3">Large ribosomal RNA subunit accumulation protein YceD</fullName>
    </recommendedName>
    <alternativeName>
        <fullName evidence="5">23S rRNA accumulation protein YceD</fullName>
    </alternativeName>
</protein>
<dbReference type="PANTHER" id="PTHR38099:SF1">
    <property type="entry name" value="LARGE RIBOSOMAL RNA SUBUNIT ACCUMULATION PROTEIN YCED"/>
    <property type="match status" value="1"/>
</dbReference>
<sequence length="181" mass="20169">MAQNSSEKSALPRRIDARKLVQRGQELDGIVPHDGLPRLTASTESIEGDVTVSLAFARDLQRHQVATGHLELTVNLLCQRCLQPVSEVIEADIALGFVWSEEQGNALPKSLDPVIQEGDELDLYQVLEDEILLNLPMVAYHDWDCVAHEAFQSQGEEPEAEEQRENPFKVLEQLKGSSNKS</sequence>
<dbReference type="OrthoDB" id="9786771at2"/>
<dbReference type="PANTHER" id="PTHR38099">
    <property type="entry name" value="LARGE RIBOSOMAL RNA SUBUNIT ACCUMULATION PROTEIN YCED"/>
    <property type="match status" value="1"/>
</dbReference>
<dbReference type="InterPro" id="IPR039255">
    <property type="entry name" value="YceD_bac"/>
</dbReference>
<evidence type="ECO:0000256" key="1">
    <source>
        <dbReference type="ARBA" id="ARBA00002868"/>
    </source>
</evidence>
<dbReference type="GO" id="GO:0005829">
    <property type="term" value="C:cytosol"/>
    <property type="evidence" value="ECO:0007669"/>
    <property type="project" value="TreeGrafter"/>
</dbReference>
<proteinExistence type="inferred from homology"/>
<keyword evidence="8" id="KW-1185">Reference proteome</keyword>
<dbReference type="AlphaFoldDB" id="A0A1Q2M4T8"/>
<organism evidence="7 8">
    <name type="scientific">Microbulbifer agarilyticus</name>
    <dbReference type="NCBI Taxonomy" id="260552"/>
    <lineage>
        <taxon>Bacteria</taxon>
        <taxon>Pseudomonadati</taxon>
        <taxon>Pseudomonadota</taxon>
        <taxon>Gammaproteobacteria</taxon>
        <taxon>Cellvibrionales</taxon>
        <taxon>Microbulbiferaceae</taxon>
        <taxon>Microbulbifer</taxon>
    </lineage>
</organism>
<dbReference type="STRING" id="260552.Mag101_08895"/>